<gene>
    <name evidence="2" type="primary">hubl</name>
</gene>
<reference evidence="2" key="2">
    <citation type="submission" date="2025-08" db="UniProtKB">
        <authorList>
            <consortium name="RefSeq"/>
        </authorList>
    </citation>
    <scope>IDENTIFICATION</scope>
    <source>
        <strain evidence="2">14028-0561.14</strain>
        <tissue evidence="2">Whole fly</tissue>
    </source>
</reference>
<reference evidence="1" key="1">
    <citation type="submission" date="2025-05" db="UniProtKB">
        <authorList>
            <consortium name="RefSeq"/>
        </authorList>
    </citation>
    <scope>NUCLEOTIDE SEQUENCE [LARGE SCALE GENOMIC DNA]</scope>
    <source>
        <strain evidence="1">14028-0561.14</strain>
    </source>
</reference>
<dbReference type="AlphaFoldDB" id="A0A6P4I2N9"/>
<dbReference type="PANTHER" id="PTHR20977:SF0">
    <property type="entry name" value="AT13385P-RELATED"/>
    <property type="match status" value="1"/>
</dbReference>
<name>A0A6P4I2N9_DROKI</name>
<dbReference type="RefSeq" id="XP_017016963.1">
    <property type="nucleotide sequence ID" value="XM_017161474.3"/>
</dbReference>
<proteinExistence type="predicted"/>
<dbReference type="InterPro" id="IPR006611">
    <property type="entry name" value="DUF1431_DROsp"/>
</dbReference>
<dbReference type="OrthoDB" id="7812215at2759"/>
<accession>A0A6P4I2N9</accession>
<keyword evidence="1" id="KW-1185">Reference proteome</keyword>
<dbReference type="SMART" id="SM00689">
    <property type="entry name" value="DM6"/>
    <property type="match status" value="1"/>
</dbReference>
<dbReference type="Proteomes" id="UP001652661">
    <property type="component" value="Chromosome 2R"/>
</dbReference>
<evidence type="ECO:0000313" key="1">
    <source>
        <dbReference type="Proteomes" id="UP001652661"/>
    </source>
</evidence>
<evidence type="ECO:0000313" key="2">
    <source>
        <dbReference type="RefSeq" id="XP_017016963.1"/>
    </source>
</evidence>
<protein>
    <submittedName>
        <fullName evidence="2">Uncharacterized protein hubl</fullName>
    </submittedName>
</protein>
<dbReference type="PANTHER" id="PTHR20977">
    <property type="entry name" value="AT13385P-RELATED"/>
    <property type="match status" value="1"/>
</dbReference>
<sequence length="328" mass="37746">MYTFRTTSSPIRKSKLNPPAMLISMAKKMVCMSSLKDPTTLARIFHHSSVMAQKKDQRIRYAKPCPESEVPNSKVLNRKPCSPTELVGPCNEGDCSETMVPPCVNKRISESPCTPSVNSKDFKKPRHPFNSMWESYKGKKYAPPVVEWDYPKEICCPDCEDVRFDLLYYTPSKKSRNYQRTWWECSPRMVPKRVCCWCDAVPPQVQRRTVKPQCATSVCNNEHERMRLECLNKNFKGCPRWQMPCCRASRHPPNCKVYPTPSDCVKTKCPFPSYSECLQEEPADIPGRAPECTCLKRPPDCLILRRADHMAKNKNIRVNPCLSREAEP</sequence>
<organism evidence="1 2">
    <name type="scientific">Drosophila kikkawai</name>
    <name type="common">Fruit fly</name>
    <dbReference type="NCBI Taxonomy" id="30033"/>
    <lineage>
        <taxon>Eukaryota</taxon>
        <taxon>Metazoa</taxon>
        <taxon>Ecdysozoa</taxon>
        <taxon>Arthropoda</taxon>
        <taxon>Hexapoda</taxon>
        <taxon>Insecta</taxon>
        <taxon>Pterygota</taxon>
        <taxon>Neoptera</taxon>
        <taxon>Endopterygota</taxon>
        <taxon>Diptera</taxon>
        <taxon>Brachycera</taxon>
        <taxon>Muscomorpha</taxon>
        <taxon>Ephydroidea</taxon>
        <taxon>Drosophilidae</taxon>
        <taxon>Drosophila</taxon>
        <taxon>Sophophora</taxon>
    </lineage>
</organism>
<dbReference type="Pfam" id="PF07248">
    <property type="entry name" value="DUF1431"/>
    <property type="match status" value="1"/>
</dbReference>